<keyword evidence="8" id="KW-0067">ATP-binding</keyword>
<evidence type="ECO:0000256" key="14">
    <source>
        <dbReference type="ARBA" id="ARBA00047499"/>
    </source>
</evidence>
<comment type="catalytic activity">
    <reaction evidence="14">
        <text>S-disulfanyl-L-cysteine + tRNA(Cys) + ATP = (S)-disulfanyl-L-cysteinyl-tRNA(Cys) + AMP + diphosphate</text>
        <dbReference type="Rhea" id="RHEA:78651"/>
        <dbReference type="Rhea" id="RHEA-COMP:9661"/>
        <dbReference type="Rhea" id="RHEA-COMP:19120"/>
        <dbReference type="ChEBI" id="CHEBI:30616"/>
        <dbReference type="ChEBI" id="CHEBI:33019"/>
        <dbReference type="ChEBI" id="CHEBI:78442"/>
        <dbReference type="ChEBI" id="CHEBI:229465"/>
        <dbReference type="ChEBI" id="CHEBI:229521"/>
        <dbReference type="ChEBI" id="CHEBI:456215"/>
    </reaction>
    <physiologicalReaction direction="left-to-right" evidence="14">
        <dbReference type="Rhea" id="RHEA:78652"/>
    </physiologicalReaction>
</comment>
<evidence type="ECO:0000313" key="21">
    <source>
        <dbReference type="Proteomes" id="UP000198287"/>
    </source>
</evidence>
<dbReference type="GO" id="GO:0046872">
    <property type="term" value="F:metal ion binding"/>
    <property type="evidence" value="ECO:0007669"/>
    <property type="project" value="UniProtKB-KW"/>
</dbReference>
<dbReference type="OMA" id="HAWPASE"/>
<evidence type="ECO:0000256" key="9">
    <source>
        <dbReference type="ARBA" id="ARBA00022917"/>
    </source>
</evidence>
<dbReference type="PRINTS" id="PR00983">
    <property type="entry name" value="TRNASYNTHCYS"/>
</dbReference>
<comment type="function">
    <text evidence="13">In addition to its role as an aminoacyl-tRNA synthetase, has also cysteine persulfide synthase activity. Produces reactive persulfide species such as cysteine persulfide (CysSSH) from substrate cysteine and mediate direct incorporation of CysSSH into proteins during translations, resulting in protein persulfides and polysulfides. CysSSHs behave as potent antioxidants and cellular protectants.</text>
</comment>
<evidence type="ECO:0000259" key="19">
    <source>
        <dbReference type="Pfam" id="PF01406"/>
    </source>
</evidence>
<dbReference type="Proteomes" id="UP000198287">
    <property type="component" value="Unassembled WGS sequence"/>
</dbReference>
<evidence type="ECO:0000256" key="13">
    <source>
        <dbReference type="ARBA" id="ARBA00045476"/>
    </source>
</evidence>
<accession>A0A226DY95</accession>
<comment type="similarity">
    <text evidence="2">Belongs to the class-I aminoacyl-tRNA synthetase family.</text>
</comment>
<dbReference type="PANTHER" id="PTHR10890">
    <property type="entry name" value="CYSTEINYL-TRNA SYNTHETASE"/>
    <property type="match status" value="1"/>
</dbReference>
<evidence type="ECO:0000256" key="4">
    <source>
        <dbReference type="ARBA" id="ARBA00022598"/>
    </source>
</evidence>
<dbReference type="GO" id="GO:0005737">
    <property type="term" value="C:cytoplasm"/>
    <property type="evidence" value="ECO:0007669"/>
    <property type="project" value="TreeGrafter"/>
</dbReference>
<keyword evidence="6" id="KW-0547">Nucleotide-binding</keyword>
<dbReference type="InterPro" id="IPR014729">
    <property type="entry name" value="Rossmann-like_a/b/a_fold"/>
</dbReference>
<comment type="catalytic activity">
    <reaction evidence="18">
        <text>tRNA(Cys) + L-cysteine + ATP = L-cysteinyl-tRNA(Cys) + AMP + diphosphate</text>
        <dbReference type="Rhea" id="RHEA:17773"/>
        <dbReference type="Rhea" id="RHEA-COMP:9661"/>
        <dbReference type="Rhea" id="RHEA-COMP:9679"/>
        <dbReference type="ChEBI" id="CHEBI:30616"/>
        <dbReference type="ChEBI" id="CHEBI:33019"/>
        <dbReference type="ChEBI" id="CHEBI:35235"/>
        <dbReference type="ChEBI" id="CHEBI:78442"/>
        <dbReference type="ChEBI" id="CHEBI:78517"/>
        <dbReference type="ChEBI" id="CHEBI:456215"/>
        <dbReference type="EC" id="6.1.1.16"/>
    </reaction>
    <physiologicalReaction direction="right-to-left" evidence="18">
        <dbReference type="Rhea" id="RHEA:17775"/>
    </physiologicalReaction>
</comment>
<evidence type="ECO:0000256" key="3">
    <source>
        <dbReference type="ARBA" id="ARBA00012832"/>
    </source>
</evidence>
<dbReference type="InterPro" id="IPR015803">
    <property type="entry name" value="Cys-tRNA-ligase"/>
</dbReference>
<dbReference type="EC" id="6.1.1.16" evidence="3"/>
<comment type="catalytic activity">
    <reaction evidence="15">
        <text>2 L-cysteine = S-sulfanyl-L-cysteine + L-alanine</text>
        <dbReference type="Rhea" id="RHEA:78543"/>
        <dbReference type="ChEBI" id="CHEBI:35235"/>
        <dbReference type="ChEBI" id="CHEBI:57972"/>
        <dbReference type="ChEBI" id="CHEBI:58591"/>
    </reaction>
    <physiologicalReaction direction="left-to-right" evidence="15">
        <dbReference type="Rhea" id="RHEA:78544"/>
    </physiologicalReaction>
</comment>
<dbReference type="InterPro" id="IPR032678">
    <property type="entry name" value="tRNA-synt_1_cat_dom"/>
</dbReference>
<evidence type="ECO:0000256" key="1">
    <source>
        <dbReference type="ARBA" id="ARBA00001947"/>
    </source>
</evidence>
<reference evidence="20 21" key="1">
    <citation type="submission" date="2015-12" db="EMBL/GenBank/DDBJ databases">
        <title>The genome of Folsomia candida.</title>
        <authorList>
            <person name="Faddeeva A."/>
            <person name="Derks M.F."/>
            <person name="Anvar Y."/>
            <person name="Smit S."/>
            <person name="Van Straalen N."/>
            <person name="Roelofs D."/>
        </authorList>
    </citation>
    <scope>NUCLEOTIDE SEQUENCE [LARGE SCALE GENOMIC DNA]</scope>
    <source>
        <strain evidence="20 21">VU population</strain>
        <tissue evidence="20">Whole body</tissue>
    </source>
</reference>
<comment type="function">
    <text evidence="12">Mitochondrial cysteine-specific aminoacyl-tRNA synthetase that catalyzes the ATP-dependent ligation of cysteine to tRNA(Cys).</text>
</comment>
<keyword evidence="9" id="KW-0648">Protein biosynthesis</keyword>
<keyword evidence="10" id="KW-0030">Aminoacyl-tRNA synthetase</keyword>
<evidence type="ECO:0000256" key="16">
    <source>
        <dbReference type="ARBA" id="ARBA00047731"/>
    </source>
</evidence>
<comment type="caution">
    <text evidence="20">The sequence shown here is derived from an EMBL/GenBank/DDBJ whole genome shotgun (WGS) entry which is preliminary data.</text>
</comment>
<dbReference type="EMBL" id="LNIX01000009">
    <property type="protein sequence ID" value="OXA50008.1"/>
    <property type="molecule type" value="Genomic_DNA"/>
</dbReference>
<evidence type="ECO:0000256" key="15">
    <source>
        <dbReference type="ARBA" id="ARBA00047548"/>
    </source>
</evidence>
<organism evidence="20 21">
    <name type="scientific">Folsomia candida</name>
    <name type="common">Springtail</name>
    <dbReference type="NCBI Taxonomy" id="158441"/>
    <lineage>
        <taxon>Eukaryota</taxon>
        <taxon>Metazoa</taxon>
        <taxon>Ecdysozoa</taxon>
        <taxon>Arthropoda</taxon>
        <taxon>Hexapoda</taxon>
        <taxon>Collembola</taxon>
        <taxon>Entomobryomorpha</taxon>
        <taxon>Isotomoidea</taxon>
        <taxon>Isotomidae</taxon>
        <taxon>Proisotominae</taxon>
        <taxon>Folsomia</taxon>
    </lineage>
</organism>
<dbReference type="NCBIfam" id="TIGR00435">
    <property type="entry name" value="cysS"/>
    <property type="match status" value="1"/>
</dbReference>
<dbReference type="GO" id="GO:0006423">
    <property type="term" value="P:cysteinyl-tRNA aminoacylation"/>
    <property type="evidence" value="ECO:0007669"/>
    <property type="project" value="InterPro"/>
</dbReference>
<gene>
    <name evidence="20" type="ORF">Fcan01_15094</name>
</gene>
<dbReference type="InterPro" id="IPR009080">
    <property type="entry name" value="tRNAsynth_Ia_anticodon-bd"/>
</dbReference>
<evidence type="ECO:0000256" key="2">
    <source>
        <dbReference type="ARBA" id="ARBA00005594"/>
    </source>
</evidence>
<keyword evidence="5" id="KW-0479">Metal-binding</keyword>
<dbReference type="GO" id="GO:0005524">
    <property type="term" value="F:ATP binding"/>
    <property type="evidence" value="ECO:0007669"/>
    <property type="project" value="UniProtKB-KW"/>
</dbReference>
<dbReference type="GO" id="GO:0004817">
    <property type="term" value="F:cysteine-tRNA ligase activity"/>
    <property type="evidence" value="ECO:0007669"/>
    <property type="project" value="UniProtKB-EC"/>
</dbReference>
<evidence type="ECO:0000256" key="18">
    <source>
        <dbReference type="ARBA" id="ARBA00049046"/>
    </source>
</evidence>
<evidence type="ECO:0000256" key="12">
    <source>
        <dbReference type="ARBA" id="ARBA00043868"/>
    </source>
</evidence>
<comment type="cofactor">
    <cofactor evidence="1">
        <name>Zn(2+)</name>
        <dbReference type="ChEBI" id="CHEBI:29105"/>
    </cofactor>
</comment>
<evidence type="ECO:0000313" key="20">
    <source>
        <dbReference type="EMBL" id="OXA50008.1"/>
    </source>
</evidence>
<evidence type="ECO:0000256" key="11">
    <source>
        <dbReference type="ARBA" id="ARBA00031499"/>
    </source>
</evidence>
<evidence type="ECO:0000256" key="6">
    <source>
        <dbReference type="ARBA" id="ARBA00022741"/>
    </source>
</evidence>
<dbReference type="STRING" id="158441.A0A226DY95"/>
<dbReference type="Gene3D" id="1.20.120.1910">
    <property type="entry name" value="Cysteine-tRNA ligase, C-terminal anti-codon recognition domain"/>
    <property type="match status" value="1"/>
</dbReference>
<dbReference type="PANTHER" id="PTHR10890:SF27">
    <property type="entry name" value="CYSTEINE--TRNA LIGASE, MITOCHONDRIAL-RELATED"/>
    <property type="match status" value="1"/>
</dbReference>
<dbReference type="SUPFAM" id="SSF47323">
    <property type="entry name" value="Anticodon-binding domain of a subclass of class I aminoacyl-tRNA synthetases"/>
    <property type="match status" value="1"/>
</dbReference>
<name>A0A226DY95_FOLCA</name>
<dbReference type="HAMAP" id="MF_00041">
    <property type="entry name" value="Cys_tRNA_synth"/>
    <property type="match status" value="1"/>
</dbReference>
<dbReference type="AlphaFoldDB" id="A0A226DY95"/>
<dbReference type="Gene3D" id="3.40.50.620">
    <property type="entry name" value="HUPs"/>
    <property type="match status" value="1"/>
</dbReference>
<evidence type="ECO:0000256" key="8">
    <source>
        <dbReference type="ARBA" id="ARBA00022840"/>
    </source>
</evidence>
<keyword evidence="4 20" id="KW-0436">Ligase</keyword>
<dbReference type="OrthoDB" id="438179at2759"/>
<dbReference type="InterPro" id="IPR024909">
    <property type="entry name" value="Cys-tRNA/MSH_ligase"/>
</dbReference>
<dbReference type="Pfam" id="PF01406">
    <property type="entry name" value="tRNA-synt_1e"/>
    <property type="match status" value="1"/>
</dbReference>
<dbReference type="CDD" id="cd00672">
    <property type="entry name" value="CysRS_core"/>
    <property type="match status" value="1"/>
</dbReference>
<evidence type="ECO:0000256" key="17">
    <source>
        <dbReference type="ARBA" id="ARBA00048609"/>
    </source>
</evidence>
<feature type="domain" description="tRNA synthetases class I catalytic" evidence="19">
    <location>
        <begin position="41"/>
        <end position="335"/>
    </location>
</feature>
<proteinExistence type="inferred from homology"/>
<keyword evidence="7" id="KW-0862">Zinc</keyword>
<protein>
    <recommendedName>
        <fullName evidence="3">cysteine--tRNA ligase</fullName>
        <ecNumber evidence="3">6.1.1.16</ecNumber>
    </recommendedName>
    <alternativeName>
        <fullName evidence="11">Cysteinyl-tRNA synthetase</fullName>
    </alternativeName>
</protein>
<evidence type="ECO:0000256" key="5">
    <source>
        <dbReference type="ARBA" id="ARBA00022723"/>
    </source>
</evidence>
<evidence type="ECO:0000256" key="10">
    <source>
        <dbReference type="ARBA" id="ARBA00023146"/>
    </source>
</evidence>
<dbReference type="SUPFAM" id="SSF52374">
    <property type="entry name" value="Nucleotidylyl transferase"/>
    <property type="match status" value="1"/>
</dbReference>
<evidence type="ECO:0000256" key="7">
    <source>
        <dbReference type="ARBA" id="ARBA00022833"/>
    </source>
</evidence>
<sequence length="520" mass="58827">MRGAIFQFTLRRTFSTLPEHGGLTVWNNIKKNSNPLRSKVPNLLTWYACGPTVYDSAHIGHASSYIRQDVIRRLVEGIDGRLGVLQLMGVTDIDDKIIIKANQLNTPWESISRKYELEFFQDLESLNVKLPHVRTRVTDFIPQIVTFVSSLVKQGYAYPVADGSVYFDTGKYQRYGKLRKVEEIAQFEVEEGQGKKNKQDFAVWKGWKPGEPFWTSPWGKGRPGWHIECSAMASHYFGTSLDIHSGGVDLLFPHHENEEAQCCANFGVDDWVTHWIHTGHLNIKGDTKMSKSLGNTIAIRDFLKENSAETLRMFCILSKYRHGLEYSQDSLNHAKSILKKFKDFISDTVAILQSSKVVVQSTDKDLWNVLVETRRDVSSALANDFDTPSAIHKISEYIDVFNLCYVPSDKKNSISNLVDFGLVLASKELVRSFVSIVGLSNDQTISDSTSMECLLTEINQFRSVVRNYALASDEEDKSIRKKKLVERKPLLEACDQVRTNLVGMGFDVKDHGKSSHVASN</sequence>
<keyword evidence="21" id="KW-1185">Reference proteome</keyword>
<comment type="catalytic activity">
    <reaction evidence="16">
        <text>S-sulfanyl-L-cysteine + L-cysteine = S-disulfanyl-L-cysteine + L-alanine</text>
        <dbReference type="Rhea" id="RHEA:78627"/>
        <dbReference type="ChEBI" id="CHEBI:35235"/>
        <dbReference type="ChEBI" id="CHEBI:57972"/>
        <dbReference type="ChEBI" id="CHEBI:58591"/>
        <dbReference type="ChEBI" id="CHEBI:229465"/>
    </reaction>
    <physiologicalReaction direction="left-to-right" evidence="16">
        <dbReference type="Rhea" id="RHEA:78628"/>
    </physiologicalReaction>
</comment>
<comment type="catalytic activity">
    <reaction evidence="17">
        <text>S-sulfanyl-L-cysteine + tRNA(Cys) + ATP = (S)-sulfanyl-L-cysteinyl-tRNA(Cys) + AMP + diphosphate</text>
        <dbReference type="Rhea" id="RHEA:78647"/>
        <dbReference type="Rhea" id="RHEA-COMP:9661"/>
        <dbReference type="Rhea" id="RHEA-COMP:19119"/>
        <dbReference type="ChEBI" id="CHEBI:30616"/>
        <dbReference type="ChEBI" id="CHEBI:33019"/>
        <dbReference type="ChEBI" id="CHEBI:58591"/>
        <dbReference type="ChEBI" id="CHEBI:78442"/>
        <dbReference type="ChEBI" id="CHEBI:229520"/>
        <dbReference type="ChEBI" id="CHEBI:456215"/>
    </reaction>
    <physiologicalReaction direction="left-to-right" evidence="17">
        <dbReference type="Rhea" id="RHEA:78648"/>
    </physiologicalReaction>
</comment>